<feature type="transmembrane region" description="Helical" evidence="1">
    <location>
        <begin position="44"/>
        <end position="65"/>
    </location>
</feature>
<feature type="transmembrane region" description="Helical" evidence="1">
    <location>
        <begin position="12"/>
        <end position="32"/>
    </location>
</feature>
<proteinExistence type="predicted"/>
<reference evidence="2" key="1">
    <citation type="submission" date="2021-12" db="EMBL/GenBank/DDBJ databases">
        <title>Discovery of the Pendulisporaceae a myxobacterial family with distinct sporulation behavior and unique specialized metabolism.</title>
        <authorList>
            <person name="Garcia R."/>
            <person name="Popoff A."/>
            <person name="Bader C.D."/>
            <person name="Loehr J."/>
            <person name="Walesch S."/>
            <person name="Walt C."/>
            <person name="Boldt J."/>
            <person name="Bunk B."/>
            <person name="Haeckl F.J.F.P.J."/>
            <person name="Gunesch A.P."/>
            <person name="Birkelbach J."/>
            <person name="Nuebel U."/>
            <person name="Pietschmann T."/>
            <person name="Bach T."/>
            <person name="Mueller R."/>
        </authorList>
    </citation>
    <scope>NUCLEOTIDE SEQUENCE</scope>
    <source>
        <strain evidence="2">MSr11367</strain>
    </source>
</reference>
<dbReference type="EMBL" id="CP089983">
    <property type="protein sequence ID" value="WXB06349.1"/>
    <property type="molecule type" value="Genomic_DNA"/>
</dbReference>
<sequence>MILDIGKKVRFQFRVAGAVAVGFGIASTYPGITGEGVDDGGMGVRIGLTLFGLFLLGLGLLSLLVPIRRRRLILDQAGIRWEEPQGRSWTVAWPELAAVAVLCTAKGPAGPRTLTDIPGEAIVDGVVGEHVLVHLDLYPADPTFRARHPEMEHLWEFRRMKNGYRLSLAYTSAFVPKIDLAMRVFRPVIYRGVFDGG</sequence>
<name>A0ABZ2L5Z0_9BACT</name>
<keyword evidence="1" id="KW-0812">Transmembrane</keyword>
<evidence type="ECO:0000256" key="1">
    <source>
        <dbReference type="SAM" id="Phobius"/>
    </source>
</evidence>
<dbReference type="Proteomes" id="UP001374803">
    <property type="component" value="Chromosome"/>
</dbReference>
<protein>
    <submittedName>
        <fullName evidence="2">Uncharacterized protein</fullName>
    </submittedName>
</protein>
<organism evidence="2 3">
    <name type="scientific">Pendulispora rubella</name>
    <dbReference type="NCBI Taxonomy" id="2741070"/>
    <lineage>
        <taxon>Bacteria</taxon>
        <taxon>Pseudomonadati</taxon>
        <taxon>Myxococcota</taxon>
        <taxon>Myxococcia</taxon>
        <taxon>Myxococcales</taxon>
        <taxon>Sorangiineae</taxon>
        <taxon>Pendulisporaceae</taxon>
        <taxon>Pendulispora</taxon>
    </lineage>
</organism>
<accession>A0ABZ2L5Z0</accession>
<evidence type="ECO:0000313" key="3">
    <source>
        <dbReference type="Proteomes" id="UP001374803"/>
    </source>
</evidence>
<evidence type="ECO:0000313" key="2">
    <source>
        <dbReference type="EMBL" id="WXB06349.1"/>
    </source>
</evidence>
<keyword evidence="1" id="KW-1133">Transmembrane helix</keyword>
<keyword evidence="3" id="KW-1185">Reference proteome</keyword>
<dbReference type="RefSeq" id="WP_394835995.1">
    <property type="nucleotide sequence ID" value="NZ_CP089929.1"/>
</dbReference>
<keyword evidence="1" id="KW-0472">Membrane</keyword>
<gene>
    <name evidence="2" type="ORF">LVJ94_03695</name>
</gene>